<comment type="caution">
    <text evidence="6">The sequence shown here is derived from an EMBL/GenBank/DDBJ whole genome shotgun (WGS) entry which is preliminary data.</text>
</comment>
<dbReference type="InterPro" id="IPR003782">
    <property type="entry name" value="SCO1/SenC"/>
</dbReference>
<name>A0A218Z8B5_9HELO</name>
<dbReference type="PANTHER" id="PTHR12151:SF5">
    <property type="entry name" value="AT19154P"/>
    <property type="match status" value="1"/>
</dbReference>
<sequence length="348" mass="39005">MFAASQPQLYLSFANVKFNFNFELRLRWEKHWAGLIFASHDPRMSRLTSLIPSRVLLSAFPRDVTRKAASAPLRRALTSASSTRSSGRPALQPRSCLSPPPCSTPFSDTWTWKATRSYKTPAEAKSQHRRGPFSFLAGVLFLSSGAGLIIYFRYEKERMERKRVAEATKGVGKPKVGGKFELLDQRGEAWGSERMKGRYSLVYFGFSHCPDICPEELDKMAQMIDLVNASPLLSSRPSSLPPLLPVFITCDPARDTPAVLATYLAEFHPAIVGLTGTWEQIKDVCKKYRVYFSTPSGVTKGQDYLVDHSIYFYLMDPEGDFVEAIGRQHSPKEAADIILAHVGDWVRG</sequence>
<keyword evidence="5" id="KW-1133">Transmembrane helix</keyword>
<dbReference type="PANTHER" id="PTHR12151">
    <property type="entry name" value="ELECTRON TRANSPORT PROTIN SCO1/SENC FAMILY MEMBER"/>
    <property type="match status" value="1"/>
</dbReference>
<dbReference type="FunCoup" id="A0A218Z8B5">
    <property type="interactions" value="607"/>
</dbReference>
<dbReference type="CDD" id="cd02968">
    <property type="entry name" value="SCO"/>
    <property type="match status" value="1"/>
</dbReference>
<dbReference type="AlphaFoldDB" id="A0A218Z8B5"/>
<dbReference type="FunFam" id="3.40.30.10:FF:000013">
    <property type="entry name" value="Blast:Protein SCO1 homolog, mitochondrial"/>
    <property type="match status" value="1"/>
</dbReference>
<dbReference type="InParanoid" id="A0A218Z8B5"/>
<accession>A0A218Z8B5</accession>
<dbReference type="GO" id="GO:0005739">
    <property type="term" value="C:mitochondrion"/>
    <property type="evidence" value="ECO:0007669"/>
    <property type="project" value="GOC"/>
</dbReference>
<keyword evidence="3" id="KW-1015">Disulfide bond</keyword>
<feature type="disulfide bond" description="Redox-active" evidence="3">
    <location>
        <begin position="209"/>
        <end position="213"/>
    </location>
</feature>
<evidence type="ECO:0000256" key="4">
    <source>
        <dbReference type="SAM" id="MobiDB-lite"/>
    </source>
</evidence>
<feature type="binding site" evidence="2">
    <location>
        <position position="308"/>
    </location>
    <ligand>
        <name>Cu cation</name>
        <dbReference type="ChEBI" id="CHEBI:23378"/>
    </ligand>
</feature>
<comment type="similarity">
    <text evidence="1">Belongs to the SCO1/2 family.</text>
</comment>
<feature type="binding site" evidence="2">
    <location>
        <position position="213"/>
    </location>
    <ligand>
        <name>Cu cation</name>
        <dbReference type="ChEBI" id="CHEBI:23378"/>
    </ligand>
</feature>
<protein>
    <submittedName>
        <fullName evidence="6">Sco1 protein</fullName>
    </submittedName>
</protein>
<feature type="region of interest" description="Disordered" evidence="4">
    <location>
        <begin position="75"/>
        <end position="103"/>
    </location>
</feature>
<feature type="compositionally biased region" description="Low complexity" evidence="4">
    <location>
        <begin position="75"/>
        <end position="86"/>
    </location>
</feature>
<dbReference type="Pfam" id="PF02630">
    <property type="entry name" value="SCO1-SenC"/>
    <property type="match status" value="1"/>
</dbReference>
<keyword evidence="7" id="KW-1185">Reference proteome</keyword>
<evidence type="ECO:0000313" key="6">
    <source>
        <dbReference type="EMBL" id="OWP03934.1"/>
    </source>
</evidence>
<dbReference type="InterPro" id="IPR036249">
    <property type="entry name" value="Thioredoxin-like_sf"/>
</dbReference>
<evidence type="ECO:0000256" key="2">
    <source>
        <dbReference type="PIRSR" id="PIRSR603782-1"/>
    </source>
</evidence>
<dbReference type="GO" id="GO:0045454">
    <property type="term" value="P:cell redox homeostasis"/>
    <property type="evidence" value="ECO:0007669"/>
    <property type="project" value="UniProtKB-ARBA"/>
</dbReference>
<dbReference type="GO" id="GO:0033617">
    <property type="term" value="P:mitochondrial respiratory chain complex IV assembly"/>
    <property type="evidence" value="ECO:0007669"/>
    <property type="project" value="TreeGrafter"/>
</dbReference>
<feature type="binding site" evidence="2">
    <location>
        <position position="209"/>
    </location>
    <ligand>
        <name>Cu cation</name>
        <dbReference type="ChEBI" id="CHEBI:23378"/>
    </ligand>
</feature>
<keyword evidence="5" id="KW-0812">Transmembrane</keyword>
<organism evidence="6 7">
    <name type="scientific">Diplocarpon coronariae</name>
    <dbReference type="NCBI Taxonomy" id="2795749"/>
    <lineage>
        <taxon>Eukaryota</taxon>
        <taxon>Fungi</taxon>
        <taxon>Dikarya</taxon>
        <taxon>Ascomycota</taxon>
        <taxon>Pezizomycotina</taxon>
        <taxon>Leotiomycetes</taxon>
        <taxon>Helotiales</taxon>
        <taxon>Drepanopezizaceae</taxon>
        <taxon>Diplocarpon</taxon>
    </lineage>
</organism>
<evidence type="ECO:0000256" key="5">
    <source>
        <dbReference type="SAM" id="Phobius"/>
    </source>
</evidence>
<keyword evidence="2" id="KW-0479">Metal-binding</keyword>
<proteinExistence type="inferred from homology"/>
<dbReference type="SUPFAM" id="SSF52833">
    <property type="entry name" value="Thioredoxin-like"/>
    <property type="match status" value="1"/>
</dbReference>
<dbReference type="Gene3D" id="3.40.30.10">
    <property type="entry name" value="Glutaredoxin"/>
    <property type="match status" value="1"/>
</dbReference>
<gene>
    <name evidence="6" type="ORF">B2J93_182</name>
</gene>
<dbReference type="GO" id="GO:0005507">
    <property type="term" value="F:copper ion binding"/>
    <property type="evidence" value="ECO:0007669"/>
    <property type="project" value="UniProtKB-ARBA"/>
</dbReference>
<reference evidence="6 7" key="1">
    <citation type="submission" date="2017-04" db="EMBL/GenBank/DDBJ databases">
        <title>Draft genome sequence of Marssonina coronaria NL1: causal agent of apple blotch.</title>
        <authorList>
            <person name="Cheng Q."/>
        </authorList>
    </citation>
    <scope>NUCLEOTIDE SEQUENCE [LARGE SCALE GENOMIC DNA]</scope>
    <source>
        <strain evidence="6 7">NL1</strain>
    </source>
</reference>
<evidence type="ECO:0000313" key="7">
    <source>
        <dbReference type="Proteomes" id="UP000242519"/>
    </source>
</evidence>
<keyword evidence="5" id="KW-0472">Membrane</keyword>
<keyword evidence="2" id="KW-0186">Copper</keyword>
<evidence type="ECO:0000256" key="3">
    <source>
        <dbReference type="PIRSR" id="PIRSR603782-2"/>
    </source>
</evidence>
<dbReference type="Proteomes" id="UP000242519">
    <property type="component" value="Unassembled WGS sequence"/>
</dbReference>
<dbReference type="EMBL" id="MZNU01000155">
    <property type="protein sequence ID" value="OWP03934.1"/>
    <property type="molecule type" value="Genomic_DNA"/>
</dbReference>
<feature type="transmembrane region" description="Helical" evidence="5">
    <location>
        <begin position="133"/>
        <end position="154"/>
    </location>
</feature>
<dbReference type="OrthoDB" id="270009at2759"/>
<evidence type="ECO:0000256" key="1">
    <source>
        <dbReference type="ARBA" id="ARBA00010996"/>
    </source>
</evidence>
<dbReference type="STRING" id="503106.A0A218Z8B5"/>